<feature type="transmembrane region" description="Helical" evidence="6">
    <location>
        <begin position="448"/>
        <end position="469"/>
    </location>
</feature>
<feature type="transmembrane region" description="Helical" evidence="6">
    <location>
        <begin position="125"/>
        <end position="144"/>
    </location>
</feature>
<evidence type="ECO:0000313" key="7">
    <source>
        <dbReference type="EMBL" id="QGN29030.1"/>
    </source>
</evidence>
<gene>
    <name evidence="7" type="ORF">GFU50_05760</name>
</gene>
<feature type="transmembrane region" description="Helical" evidence="6">
    <location>
        <begin position="393"/>
        <end position="413"/>
    </location>
</feature>
<dbReference type="GO" id="GO:0005886">
    <property type="term" value="C:plasma membrane"/>
    <property type="evidence" value="ECO:0007669"/>
    <property type="project" value="UniProtKB-SubCell"/>
</dbReference>
<feature type="transmembrane region" description="Helical" evidence="6">
    <location>
        <begin position="26"/>
        <end position="47"/>
    </location>
</feature>
<dbReference type="InterPro" id="IPR002797">
    <property type="entry name" value="Polysacc_synth"/>
</dbReference>
<feature type="transmembrane region" description="Helical" evidence="6">
    <location>
        <begin position="369"/>
        <end position="387"/>
    </location>
</feature>
<evidence type="ECO:0000256" key="1">
    <source>
        <dbReference type="ARBA" id="ARBA00004651"/>
    </source>
</evidence>
<reference evidence="7 8" key="1">
    <citation type="submission" date="2019-11" db="EMBL/GenBank/DDBJ databases">
        <title>Detection and genome characteristic of a blood enterococcus casselifavus isolate from Zhengzhou,china.</title>
        <authorList>
            <person name="Wen P."/>
        </authorList>
    </citation>
    <scope>NUCLEOTIDE SEQUENCE [LARGE SCALE GENOMIC DNA]</scope>
    <source>
        <strain evidence="7 8">EC291</strain>
    </source>
</reference>
<keyword evidence="3 6" id="KW-0812">Transmembrane</keyword>
<feature type="transmembrane region" description="Helical" evidence="6">
    <location>
        <begin position="184"/>
        <end position="209"/>
    </location>
</feature>
<feature type="transmembrane region" description="Helical" evidence="6">
    <location>
        <begin position="221"/>
        <end position="240"/>
    </location>
</feature>
<feature type="transmembrane region" description="Helical" evidence="6">
    <location>
        <begin position="156"/>
        <end position="178"/>
    </location>
</feature>
<evidence type="ECO:0000313" key="8">
    <source>
        <dbReference type="Proteomes" id="UP000422837"/>
    </source>
</evidence>
<feature type="transmembrane region" description="Helical" evidence="6">
    <location>
        <begin position="67"/>
        <end position="85"/>
    </location>
</feature>
<feature type="transmembrane region" description="Helical" evidence="6">
    <location>
        <begin position="425"/>
        <end position="442"/>
    </location>
</feature>
<name>A0ABD6YY56_ENTCA</name>
<proteinExistence type="predicted"/>
<dbReference type="PANTHER" id="PTHR30250:SF11">
    <property type="entry name" value="O-ANTIGEN TRANSPORTER-RELATED"/>
    <property type="match status" value="1"/>
</dbReference>
<dbReference type="Pfam" id="PF01943">
    <property type="entry name" value="Polysacc_synt"/>
    <property type="match status" value="1"/>
</dbReference>
<keyword evidence="4 6" id="KW-1133">Transmembrane helix</keyword>
<dbReference type="InterPro" id="IPR050833">
    <property type="entry name" value="Poly_Biosynth_Transport"/>
</dbReference>
<evidence type="ECO:0000256" key="4">
    <source>
        <dbReference type="ARBA" id="ARBA00022989"/>
    </source>
</evidence>
<evidence type="ECO:0000256" key="3">
    <source>
        <dbReference type="ARBA" id="ARBA00022692"/>
    </source>
</evidence>
<accession>A0ABD6YY56</accession>
<dbReference type="EMBL" id="CP046123">
    <property type="protein sequence ID" value="QGN29030.1"/>
    <property type="molecule type" value="Genomic_DNA"/>
</dbReference>
<keyword evidence="2" id="KW-1003">Cell membrane</keyword>
<feature type="transmembrane region" description="Helical" evidence="6">
    <location>
        <begin position="303"/>
        <end position="325"/>
    </location>
</feature>
<evidence type="ECO:0000256" key="6">
    <source>
        <dbReference type="SAM" id="Phobius"/>
    </source>
</evidence>
<organism evidence="7 8">
    <name type="scientific">Enterococcus casseliflavus</name>
    <name type="common">Enterococcus flavescens</name>
    <dbReference type="NCBI Taxonomy" id="37734"/>
    <lineage>
        <taxon>Bacteria</taxon>
        <taxon>Bacillati</taxon>
        <taxon>Bacillota</taxon>
        <taxon>Bacilli</taxon>
        <taxon>Lactobacillales</taxon>
        <taxon>Enterococcaceae</taxon>
        <taxon>Enterococcus</taxon>
    </lineage>
</organism>
<keyword evidence="5 6" id="KW-0472">Membrane</keyword>
<comment type="subcellular location">
    <subcellularLocation>
        <location evidence="1">Cell membrane</location>
        <topology evidence="1">Multi-pass membrane protein</topology>
    </subcellularLocation>
</comment>
<dbReference type="AlphaFoldDB" id="A0ABD6YY56"/>
<protein>
    <submittedName>
        <fullName evidence="7">Oligosaccharide flippase family protein</fullName>
    </submittedName>
</protein>
<feature type="transmembrane region" description="Helical" evidence="6">
    <location>
        <begin position="97"/>
        <end position="119"/>
    </location>
</feature>
<dbReference type="Proteomes" id="UP000422837">
    <property type="component" value="Chromosome"/>
</dbReference>
<evidence type="ECO:0000256" key="5">
    <source>
        <dbReference type="ARBA" id="ARBA00023136"/>
    </source>
</evidence>
<dbReference type="PANTHER" id="PTHR30250">
    <property type="entry name" value="PST FAMILY PREDICTED COLANIC ACID TRANSPORTER"/>
    <property type="match status" value="1"/>
</dbReference>
<feature type="transmembrane region" description="Helical" evidence="6">
    <location>
        <begin position="337"/>
        <end position="357"/>
    </location>
</feature>
<sequence>MSNIGSIVYGGISLEHKTDNLVKKTLIYLAGNFSSKIFGFIIIPIYVTYLSASQLGEYDFQQTIAGLLQPVIALAIWEAVLRFGLKAEKKELNQIISTAAFISCGTLSIAFIIMLGMYFNIYGTNIISFLYVLMIIFMPIITLLGYMTRATRNTAVFAFSGVISSFINLLGILVFVIWKDFGLMGMLLSTIAANICNALSLFLGSKLYNYISFRNFSRKQAIILLTYSMPLILNLVFGWFTSSFSRFYINTTIGSTENGIYAFAMKFSTIILQISSIVNMTMIEDAVETAGAENWTKRFEKNIVDVTNIFFRAAFIFLPLIGIYFHTVTNNDFSKSLVLVPILMYSTLMNNASTLIGNVFSVFNKTSRIFLTTLLSGFVNILGAVALGHLFGLWGIIISQILGSSVLFFTRYFYGRSINRYEIDWKKMIINSLLFLLVSLIVLTRNLWIQFIVFFISSSSVCFLYKNWIKYEINQIRNKLNR</sequence>
<feature type="transmembrane region" description="Helical" evidence="6">
    <location>
        <begin position="260"/>
        <end position="282"/>
    </location>
</feature>
<evidence type="ECO:0000256" key="2">
    <source>
        <dbReference type="ARBA" id="ARBA00022475"/>
    </source>
</evidence>